<dbReference type="STRING" id="254877.A0A1V6SLB2"/>
<comment type="caution">
    <text evidence="2">The sequence shown here is derived from an EMBL/GenBank/DDBJ whole genome shotgun (WGS) entry which is preliminary data.</text>
</comment>
<dbReference type="EMBL" id="MLQL01000035">
    <property type="protein sequence ID" value="OQE14841.1"/>
    <property type="molecule type" value="Genomic_DNA"/>
</dbReference>
<evidence type="ECO:0000313" key="2">
    <source>
        <dbReference type="EMBL" id="OQE14841.1"/>
    </source>
</evidence>
<dbReference type="InterPro" id="IPR036291">
    <property type="entry name" value="NAD(P)-bd_dom_sf"/>
</dbReference>
<keyword evidence="3" id="KW-1185">Reference proteome</keyword>
<evidence type="ECO:0000313" key="3">
    <source>
        <dbReference type="Proteomes" id="UP000191342"/>
    </source>
</evidence>
<protein>
    <recommendedName>
        <fullName evidence="1">Enoyl reductase (ER) domain-containing protein</fullName>
    </recommendedName>
</protein>
<gene>
    <name evidence="2" type="ORF">PENFLA_c035G08169</name>
</gene>
<dbReference type="OrthoDB" id="9930022at2759"/>
<dbReference type="PANTHER" id="PTHR45033">
    <property type="match status" value="1"/>
</dbReference>
<dbReference type="Gene3D" id="3.90.180.10">
    <property type="entry name" value="Medium-chain alcohol dehydrogenases, catalytic domain"/>
    <property type="match status" value="2"/>
</dbReference>
<sequence>MYILVKFQAASLNYRDVAIAKGTFPFAHKYPIVPASDGAGVGHQFGDIDPHTASTGVGSIIDGALRQYGVYNELGLVNALKNLSAVESSTLPGAALTSWNALYGLKPLNPGKIYAKAAGAVVIATTSSAEKEEKLKALGADHVINYKTTPNWGEVARDLTPGQTGVDYILEVGGLGTIEQSPKCIKMDGIITVIGFLGSSDKPQPGVMEALTNICTIRGVFVGSRAMLKELVRAVEMNNLHPVIDQASFNLDQTKKAFEYLGGQTNSGKVVVKID</sequence>
<dbReference type="InterPro" id="IPR013149">
    <property type="entry name" value="ADH-like_C"/>
</dbReference>
<name>A0A1V6SLB2_9EURO</name>
<dbReference type="PANTHER" id="PTHR45033:SF2">
    <property type="entry name" value="ZINC-TYPE ALCOHOL DEHYDROGENASE-LIKE PROTEIN C1773.06C"/>
    <property type="match status" value="1"/>
</dbReference>
<dbReference type="SMART" id="SM00829">
    <property type="entry name" value="PKS_ER"/>
    <property type="match status" value="1"/>
</dbReference>
<dbReference type="SUPFAM" id="SSF50129">
    <property type="entry name" value="GroES-like"/>
    <property type="match status" value="1"/>
</dbReference>
<dbReference type="InterPro" id="IPR020843">
    <property type="entry name" value="ER"/>
</dbReference>
<dbReference type="GO" id="GO:0016491">
    <property type="term" value="F:oxidoreductase activity"/>
    <property type="evidence" value="ECO:0007669"/>
    <property type="project" value="InterPro"/>
</dbReference>
<feature type="domain" description="Enoyl reductase (ER)" evidence="1">
    <location>
        <begin position="2"/>
        <end position="272"/>
    </location>
</feature>
<dbReference type="Pfam" id="PF00107">
    <property type="entry name" value="ADH_zinc_N"/>
    <property type="match status" value="1"/>
</dbReference>
<reference evidence="3" key="1">
    <citation type="journal article" date="2017" name="Nat. Microbiol.">
        <title>Global analysis of biosynthetic gene clusters reveals vast potential of secondary metabolite production in Penicillium species.</title>
        <authorList>
            <person name="Nielsen J.C."/>
            <person name="Grijseels S."/>
            <person name="Prigent S."/>
            <person name="Ji B."/>
            <person name="Dainat J."/>
            <person name="Nielsen K.F."/>
            <person name="Frisvad J.C."/>
            <person name="Workman M."/>
            <person name="Nielsen J."/>
        </authorList>
    </citation>
    <scope>NUCLEOTIDE SEQUENCE [LARGE SCALE GENOMIC DNA]</scope>
    <source>
        <strain evidence="3">IBT 14082</strain>
    </source>
</reference>
<organism evidence="2 3">
    <name type="scientific">Penicillium flavigenum</name>
    <dbReference type="NCBI Taxonomy" id="254877"/>
    <lineage>
        <taxon>Eukaryota</taxon>
        <taxon>Fungi</taxon>
        <taxon>Dikarya</taxon>
        <taxon>Ascomycota</taxon>
        <taxon>Pezizomycotina</taxon>
        <taxon>Eurotiomycetes</taxon>
        <taxon>Eurotiomycetidae</taxon>
        <taxon>Eurotiales</taxon>
        <taxon>Aspergillaceae</taxon>
        <taxon>Penicillium</taxon>
    </lineage>
</organism>
<dbReference type="SUPFAM" id="SSF51735">
    <property type="entry name" value="NAD(P)-binding Rossmann-fold domains"/>
    <property type="match status" value="1"/>
</dbReference>
<evidence type="ECO:0000259" key="1">
    <source>
        <dbReference type="SMART" id="SM00829"/>
    </source>
</evidence>
<dbReference type="AlphaFoldDB" id="A0A1V6SLB2"/>
<dbReference type="InterPro" id="IPR052711">
    <property type="entry name" value="Zinc_ADH-like"/>
</dbReference>
<accession>A0A1V6SLB2</accession>
<proteinExistence type="predicted"/>
<dbReference type="Gene3D" id="3.40.50.720">
    <property type="entry name" value="NAD(P)-binding Rossmann-like Domain"/>
    <property type="match status" value="2"/>
</dbReference>
<dbReference type="InterPro" id="IPR011032">
    <property type="entry name" value="GroES-like_sf"/>
</dbReference>
<dbReference type="CDD" id="cd08276">
    <property type="entry name" value="MDR7"/>
    <property type="match status" value="1"/>
</dbReference>
<dbReference type="Proteomes" id="UP000191342">
    <property type="component" value="Unassembled WGS sequence"/>
</dbReference>